<accession>E3CY02</accession>
<evidence type="ECO:0000313" key="9">
    <source>
        <dbReference type="Proteomes" id="UP000005096"/>
    </source>
</evidence>
<organism evidence="8 9">
    <name type="scientific">Aminomonas paucivorans DSM 12260</name>
    <dbReference type="NCBI Taxonomy" id="584708"/>
    <lineage>
        <taxon>Bacteria</taxon>
        <taxon>Thermotogati</taxon>
        <taxon>Synergistota</taxon>
        <taxon>Synergistia</taxon>
        <taxon>Synergistales</taxon>
        <taxon>Synergistaceae</taxon>
        <taxon>Aminomonas</taxon>
    </lineage>
</organism>
<dbReference type="CDD" id="cd16913">
    <property type="entry name" value="YkuD_like"/>
    <property type="match status" value="1"/>
</dbReference>
<dbReference type="InterPro" id="IPR050979">
    <property type="entry name" value="LD-transpeptidase"/>
</dbReference>
<evidence type="ECO:0000256" key="5">
    <source>
        <dbReference type="ARBA" id="ARBA00023316"/>
    </source>
</evidence>
<dbReference type="InterPro" id="IPR038063">
    <property type="entry name" value="Transpep_catalytic_dom"/>
</dbReference>
<sequence length="156" mass="17138">MLAFLLAAVCCAGGISEAAEPAGEVWLKIEKGQHRLVVFRGQAVWDAFPVALGSNPGQKQRRGDRRTPEGEFSVVRIQDSRAWTHDFRDGKGEIPGAYGPWFIRLKTGWDGIGIHGTHDPSSVGKDVTEGCIRLRNADLQKLRPLVRRGTRVAVLP</sequence>
<dbReference type="UniPathway" id="UPA00219"/>
<evidence type="ECO:0000259" key="7">
    <source>
        <dbReference type="PROSITE" id="PS52029"/>
    </source>
</evidence>
<evidence type="ECO:0000313" key="8">
    <source>
        <dbReference type="EMBL" id="EFQ24489.1"/>
    </source>
</evidence>
<evidence type="ECO:0000256" key="4">
    <source>
        <dbReference type="ARBA" id="ARBA00022984"/>
    </source>
</evidence>
<dbReference type="GO" id="GO:0071555">
    <property type="term" value="P:cell wall organization"/>
    <property type="evidence" value="ECO:0007669"/>
    <property type="project" value="UniProtKB-UniRule"/>
</dbReference>
<dbReference type="STRING" id="584708.Apau_2078"/>
<dbReference type="GO" id="GO:0008360">
    <property type="term" value="P:regulation of cell shape"/>
    <property type="evidence" value="ECO:0007669"/>
    <property type="project" value="UniProtKB-UniRule"/>
</dbReference>
<dbReference type="PaxDb" id="584708-Apau_2078"/>
<evidence type="ECO:0000256" key="3">
    <source>
        <dbReference type="ARBA" id="ARBA00022960"/>
    </source>
</evidence>
<reference evidence="8 9" key="1">
    <citation type="journal article" date="2010" name="Stand. Genomic Sci.">
        <title>Non-contiguous finished genome sequence of Aminomonas paucivorans type strain (GLU-3).</title>
        <authorList>
            <person name="Pitluck S."/>
            <person name="Yasawong M."/>
            <person name="Held B."/>
            <person name="Lapidus A."/>
            <person name="Nolan M."/>
            <person name="Copeland A."/>
            <person name="Lucas S."/>
            <person name="Del Rio T.G."/>
            <person name="Tice H."/>
            <person name="Cheng J.F."/>
            <person name="Chertkov O."/>
            <person name="Goodwin L."/>
            <person name="Tapia R."/>
            <person name="Han C."/>
            <person name="Liolios K."/>
            <person name="Ivanova N."/>
            <person name="Mavromatis K."/>
            <person name="Ovchinnikova G."/>
            <person name="Pati A."/>
            <person name="Chen A."/>
            <person name="Palaniappan K."/>
            <person name="Land M."/>
            <person name="Hauser L."/>
            <person name="Chang Y.J."/>
            <person name="Jeffries C.D."/>
            <person name="Pukall R."/>
            <person name="Spring S."/>
            <person name="Rohde M."/>
            <person name="Sikorski J."/>
            <person name="Goker M."/>
            <person name="Woyke T."/>
            <person name="Bristow J."/>
            <person name="Eisen J.A."/>
            <person name="Markowitz V."/>
            <person name="Hugenholtz P."/>
            <person name="Kyrpides N.C."/>
            <person name="Klenk H.P."/>
        </authorList>
    </citation>
    <scope>NUCLEOTIDE SEQUENCE [LARGE SCALE GENOMIC DNA]</scope>
    <source>
        <strain evidence="8 9">DSM 12260</strain>
    </source>
</reference>
<dbReference type="GO" id="GO:0005576">
    <property type="term" value="C:extracellular region"/>
    <property type="evidence" value="ECO:0007669"/>
    <property type="project" value="TreeGrafter"/>
</dbReference>
<name>E3CY02_9BACT</name>
<dbReference type="AlphaFoldDB" id="E3CY02"/>
<keyword evidence="3 6" id="KW-0133">Cell shape</keyword>
<dbReference type="Pfam" id="PF03734">
    <property type="entry name" value="YkuD"/>
    <property type="match status" value="1"/>
</dbReference>
<evidence type="ECO:0000256" key="2">
    <source>
        <dbReference type="ARBA" id="ARBA00022679"/>
    </source>
</evidence>
<keyword evidence="9" id="KW-1185">Reference proteome</keyword>
<dbReference type="SUPFAM" id="SSF141523">
    <property type="entry name" value="L,D-transpeptidase catalytic domain-like"/>
    <property type="match status" value="1"/>
</dbReference>
<feature type="domain" description="L,D-TPase catalytic" evidence="7">
    <location>
        <begin position="25"/>
        <end position="155"/>
    </location>
</feature>
<dbReference type="Proteomes" id="UP000005096">
    <property type="component" value="Chromosome"/>
</dbReference>
<protein>
    <submittedName>
        <fullName evidence="8">ErfK/YbiS/YcfS/YnhG family protein</fullName>
    </submittedName>
</protein>
<evidence type="ECO:0000256" key="6">
    <source>
        <dbReference type="PROSITE-ProRule" id="PRU01373"/>
    </source>
</evidence>
<dbReference type="GO" id="GO:0016740">
    <property type="term" value="F:transferase activity"/>
    <property type="evidence" value="ECO:0007669"/>
    <property type="project" value="UniProtKB-KW"/>
</dbReference>
<feature type="active site" description="Nucleophile" evidence="6">
    <location>
        <position position="131"/>
    </location>
</feature>
<proteinExistence type="predicted"/>
<dbReference type="GO" id="GO:0071972">
    <property type="term" value="F:peptidoglycan L,D-transpeptidase activity"/>
    <property type="evidence" value="ECO:0007669"/>
    <property type="project" value="TreeGrafter"/>
</dbReference>
<dbReference type="Gene3D" id="2.40.440.10">
    <property type="entry name" value="L,D-transpeptidase catalytic domain-like"/>
    <property type="match status" value="1"/>
</dbReference>
<keyword evidence="5 6" id="KW-0961">Cell wall biogenesis/degradation</keyword>
<dbReference type="eggNOG" id="COG1376">
    <property type="taxonomic scope" value="Bacteria"/>
</dbReference>
<dbReference type="PROSITE" id="PS52029">
    <property type="entry name" value="LD_TPASE"/>
    <property type="match status" value="1"/>
</dbReference>
<dbReference type="EMBL" id="CM001022">
    <property type="protein sequence ID" value="EFQ24489.1"/>
    <property type="molecule type" value="Genomic_DNA"/>
</dbReference>
<dbReference type="GO" id="GO:0018104">
    <property type="term" value="P:peptidoglycan-protein cross-linking"/>
    <property type="evidence" value="ECO:0007669"/>
    <property type="project" value="TreeGrafter"/>
</dbReference>
<gene>
    <name evidence="8" type="ORF">Apau_2078</name>
</gene>
<dbReference type="InterPro" id="IPR005490">
    <property type="entry name" value="LD_TPept_cat_dom"/>
</dbReference>
<dbReference type="PANTHER" id="PTHR30582">
    <property type="entry name" value="L,D-TRANSPEPTIDASE"/>
    <property type="match status" value="1"/>
</dbReference>
<feature type="active site" description="Proton donor/acceptor" evidence="6">
    <location>
        <position position="115"/>
    </location>
</feature>
<dbReference type="HOGENOM" id="CLU_042399_5_2_0"/>
<evidence type="ECO:0000256" key="1">
    <source>
        <dbReference type="ARBA" id="ARBA00004752"/>
    </source>
</evidence>
<keyword evidence="4 6" id="KW-0573">Peptidoglycan synthesis</keyword>
<comment type="pathway">
    <text evidence="1 6">Cell wall biogenesis; peptidoglycan biosynthesis.</text>
</comment>
<keyword evidence="2" id="KW-0808">Transferase</keyword>